<keyword evidence="1" id="KW-0812">Transmembrane</keyword>
<proteinExistence type="predicted"/>
<gene>
    <name evidence="2" type="ORF">LSUB1_G003304</name>
</gene>
<evidence type="ECO:0000313" key="2">
    <source>
        <dbReference type="EMBL" id="TVY41413.1"/>
    </source>
</evidence>
<keyword evidence="1" id="KW-0472">Membrane</keyword>
<dbReference type="Gene3D" id="1.20.58.340">
    <property type="entry name" value="Magnesium transport protein CorA, transmembrane region"/>
    <property type="match status" value="1"/>
</dbReference>
<feature type="transmembrane region" description="Helical" evidence="1">
    <location>
        <begin position="73"/>
        <end position="91"/>
    </location>
</feature>
<sequence length="216" mass="24955">MEELEEQMNEAQGTAHMPTYIEQLTDWLDYENAQVAHLNQMSLNGLIKETKEENIQMRILTERSSRDATAVKILTVITLIYLPMTVVMNFFSTQLIQVDDHGRISIISQSWWFVVVAIPLTVATFAIWKLWLSYTMNAQEGKKSLQFGEGKVNSRRSSIEHGVTSNWIFWNRSPSKRHQRGGILENEPTRNTFDIDTESTPIDTISSPRAHLDRKW</sequence>
<dbReference type="EMBL" id="QGMJ01000138">
    <property type="protein sequence ID" value="TVY41413.1"/>
    <property type="molecule type" value="Genomic_DNA"/>
</dbReference>
<evidence type="ECO:0000256" key="1">
    <source>
        <dbReference type="SAM" id="Phobius"/>
    </source>
</evidence>
<keyword evidence="3" id="KW-1185">Reference proteome</keyword>
<feature type="transmembrane region" description="Helical" evidence="1">
    <location>
        <begin position="111"/>
        <end position="132"/>
    </location>
</feature>
<reference evidence="2 3" key="1">
    <citation type="submission" date="2018-05" db="EMBL/GenBank/DDBJ databases">
        <title>Genome sequencing and assembly of the regulated plant pathogen Lachnellula willkommii and related sister species for the development of diagnostic species identification markers.</title>
        <authorList>
            <person name="Giroux E."/>
            <person name="Bilodeau G."/>
        </authorList>
    </citation>
    <scope>NUCLEOTIDE SEQUENCE [LARGE SCALE GENOMIC DNA]</scope>
    <source>
        <strain evidence="2 3">CBS 197.66</strain>
    </source>
</reference>
<comment type="caution">
    <text evidence="2">The sequence shown here is derived from an EMBL/GenBank/DDBJ whole genome shotgun (WGS) entry which is preliminary data.</text>
</comment>
<name>A0A8H8UBP0_9HELO</name>
<dbReference type="Proteomes" id="UP000462212">
    <property type="component" value="Unassembled WGS sequence"/>
</dbReference>
<accession>A0A8H8UBP0</accession>
<dbReference type="OrthoDB" id="5396681at2759"/>
<protein>
    <submittedName>
        <fullName evidence="2">Uncharacterized protein</fullName>
    </submittedName>
</protein>
<keyword evidence="1" id="KW-1133">Transmembrane helix</keyword>
<evidence type="ECO:0000313" key="3">
    <source>
        <dbReference type="Proteomes" id="UP000462212"/>
    </source>
</evidence>
<organism evidence="2 3">
    <name type="scientific">Lachnellula subtilissima</name>
    <dbReference type="NCBI Taxonomy" id="602034"/>
    <lineage>
        <taxon>Eukaryota</taxon>
        <taxon>Fungi</taxon>
        <taxon>Dikarya</taxon>
        <taxon>Ascomycota</taxon>
        <taxon>Pezizomycotina</taxon>
        <taxon>Leotiomycetes</taxon>
        <taxon>Helotiales</taxon>
        <taxon>Lachnaceae</taxon>
        <taxon>Lachnellula</taxon>
    </lineage>
</organism>
<dbReference type="AlphaFoldDB" id="A0A8H8UBP0"/>